<evidence type="ECO:0000313" key="10">
    <source>
        <dbReference type="Proteomes" id="UP000518752"/>
    </source>
</evidence>
<dbReference type="Gene3D" id="1.10.510.10">
    <property type="entry name" value="Transferase(Phosphotransferase) domain 1"/>
    <property type="match status" value="1"/>
</dbReference>
<feature type="domain" description="Protein kinase" evidence="8">
    <location>
        <begin position="821"/>
        <end position="1087"/>
    </location>
</feature>
<evidence type="ECO:0000256" key="2">
    <source>
        <dbReference type="ARBA" id="ARBA00022741"/>
    </source>
</evidence>
<dbReference type="InterPro" id="IPR050339">
    <property type="entry name" value="CC_SR_Kinase"/>
</dbReference>
<feature type="compositionally biased region" description="Polar residues" evidence="7">
    <location>
        <begin position="144"/>
        <end position="156"/>
    </location>
</feature>
<dbReference type="PROSITE" id="PS50011">
    <property type="entry name" value="PROTEIN_KINASE_DOM"/>
    <property type="match status" value="1"/>
</dbReference>
<feature type="compositionally biased region" description="Low complexity" evidence="7">
    <location>
        <begin position="763"/>
        <end position="780"/>
    </location>
</feature>
<feature type="compositionally biased region" description="Polar residues" evidence="7">
    <location>
        <begin position="1"/>
        <end position="11"/>
    </location>
</feature>
<dbReference type="Pfam" id="PF00069">
    <property type="entry name" value="Pkinase"/>
    <property type="match status" value="1"/>
</dbReference>
<feature type="region of interest" description="Disordered" evidence="7">
    <location>
        <begin position="640"/>
        <end position="685"/>
    </location>
</feature>
<dbReference type="PROSITE" id="PS00108">
    <property type="entry name" value="PROTEIN_KINASE_ST"/>
    <property type="match status" value="1"/>
</dbReference>
<keyword evidence="2 6" id="KW-0547">Nucleotide-binding</keyword>
<dbReference type="Proteomes" id="UP000518752">
    <property type="component" value="Unassembled WGS sequence"/>
</dbReference>
<feature type="region of interest" description="Disordered" evidence="7">
    <location>
        <begin position="331"/>
        <end position="354"/>
    </location>
</feature>
<feature type="region of interest" description="Disordered" evidence="7">
    <location>
        <begin position="426"/>
        <end position="468"/>
    </location>
</feature>
<dbReference type="InterPro" id="IPR000719">
    <property type="entry name" value="Prot_kinase_dom"/>
</dbReference>
<comment type="similarity">
    <text evidence="5">Belongs to the protein kinase superfamily. Ser/Thr protein kinase family. GCN2 subfamily.</text>
</comment>
<comment type="caution">
    <text evidence="9">The sequence shown here is derived from an EMBL/GenBank/DDBJ whole genome shotgun (WGS) entry which is preliminary data.</text>
</comment>
<dbReference type="InterPro" id="IPR008271">
    <property type="entry name" value="Ser/Thr_kinase_AS"/>
</dbReference>
<organism evidence="9 10">
    <name type="scientific">Collybiopsis confluens</name>
    <dbReference type="NCBI Taxonomy" id="2823264"/>
    <lineage>
        <taxon>Eukaryota</taxon>
        <taxon>Fungi</taxon>
        <taxon>Dikarya</taxon>
        <taxon>Basidiomycota</taxon>
        <taxon>Agaricomycotina</taxon>
        <taxon>Agaricomycetes</taxon>
        <taxon>Agaricomycetidae</taxon>
        <taxon>Agaricales</taxon>
        <taxon>Marasmiineae</taxon>
        <taxon>Omphalotaceae</taxon>
        <taxon>Collybiopsis</taxon>
    </lineage>
</organism>
<keyword evidence="3" id="KW-0418">Kinase</keyword>
<sequence>MLASTPVSFQSKPYDPTWSPSCRSHQGSMRRPTPNRSPLRQRPLFSAHPAALDDRYHGELTPLQSPYRTPTPSAWSAFASNSHYVADDESGTLPESPSVPAFPLARPLFTPVKQSSRVVDGLNATPSPQAPATLGTGLKRKSVPTRQSTPLRQHSLTPLAIDSAGYHGSGEGHTLDRLAPLPPIFSMCTPQVRKETDLNLHHETATMTRLRILDLNESDDESEPGNDSGCDLGADVDDDDDDARGDALFIGHSAVSEKSKIGAALRLAGRGKDDEEVAEAVSPGGHIVKRRARARPLSEELVRNNTPQFLPSRTAPKTGLNFVAFPTATTEFREHASPSSSSSETGSPVPRCRVSGLHPLVQTRTPFARADSATLFFSDPSITNTPSGSSSSCSHKVASLISSDAADSSFANGLRPKVMNRHSYSGSGSLTSTWRQAIPSSSSASPQTSPSHAVGGSESYDTDDNDSMLVDLPENSSFILNITEESPKRSGQGSDHIVKKYTRDSGIALSDDDDDMYFLGSSSSTEPLSKMPQASTSVSSLYSDFEDGLVTPGVAPRSSSGWPDAVIVSATDYAPFALSQNGQDVDAFILRTLATAAKGSHEIKKAPGTPVKKSKVSYLAGQRPWQSAVARKVGFGIHAEEKPKKVPRKSMPAAFPSLGRKSNKYTLDPSTDSDSEFDDSPSNRKEKYVGLGIGFPSLAKDGAPRNRWLMRRSSSGAFSSGSDSMSVAATPTRNRGLEDRFLPPGPSNFPMQFSPSRNRMKLSPSRSASGSSNGSVASPSMLRKLPIAESKKYRGARFSGRARLLSQPAHKERPGRYESQFVEIAEVGSGEFGKVLKVRTKDGNSDKCFAIKKSKRFEGGNHRLRLREEVETLQHLTHVGGARPHPNVLDFIDAWEEDDQLFIWTELCEGGNFAHFLWEYGRVFPRLDQARVWKIVVELSNGLKFIHDSGIIHLDLKPANIFLTGEGRFKIGDFGMAALWPRPRPAAESPGGSFEREGDKLYLAPEVLQGKYGKAADMFSFGMTILETASNIVVPDQGEAWHRLRREDFSQVNLDDSPEVLRLVRQMMRRDPSLRVGIHGVYNHPVVSRARVRMEQAYETAKRAGTSLFAASPLASVSEEFLPTILGN</sequence>
<dbReference type="GO" id="GO:0004713">
    <property type="term" value="F:protein tyrosine kinase activity"/>
    <property type="evidence" value="ECO:0007669"/>
    <property type="project" value="TreeGrafter"/>
</dbReference>
<keyword evidence="1" id="KW-0808">Transferase</keyword>
<dbReference type="PANTHER" id="PTHR11042">
    <property type="entry name" value="EUKARYOTIC TRANSLATION INITIATION FACTOR 2-ALPHA KINASE EIF2-ALPHA KINASE -RELATED"/>
    <property type="match status" value="1"/>
</dbReference>
<evidence type="ECO:0000256" key="7">
    <source>
        <dbReference type="SAM" id="MobiDB-lite"/>
    </source>
</evidence>
<dbReference type="PROSITE" id="PS00107">
    <property type="entry name" value="PROTEIN_KINASE_ATP"/>
    <property type="match status" value="1"/>
</dbReference>
<feature type="region of interest" description="Disordered" evidence="7">
    <location>
        <begin position="217"/>
        <end position="238"/>
    </location>
</feature>
<feature type="compositionally biased region" description="Low complexity" evidence="7">
    <location>
        <begin position="337"/>
        <end position="350"/>
    </location>
</feature>
<dbReference type="GO" id="GO:0005524">
    <property type="term" value="F:ATP binding"/>
    <property type="evidence" value="ECO:0007669"/>
    <property type="project" value="UniProtKB-UniRule"/>
</dbReference>
<protein>
    <recommendedName>
        <fullName evidence="8">Protein kinase domain-containing protein</fullName>
    </recommendedName>
</protein>
<reference evidence="9 10" key="1">
    <citation type="journal article" date="2020" name="ISME J.">
        <title>Uncovering the hidden diversity of litter-decomposition mechanisms in mushroom-forming fungi.</title>
        <authorList>
            <person name="Floudas D."/>
            <person name="Bentzer J."/>
            <person name="Ahren D."/>
            <person name="Johansson T."/>
            <person name="Persson P."/>
            <person name="Tunlid A."/>
        </authorList>
    </citation>
    <scope>NUCLEOTIDE SEQUENCE [LARGE SCALE GENOMIC DNA]</scope>
    <source>
        <strain evidence="9 10">CBS 406.79</strain>
    </source>
</reference>
<dbReference type="InterPro" id="IPR017441">
    <property type="entry name" value="Protein_kinase_ATP_BS"/>
</dbReference>
<feature type="region of interest" description="Disordered" evidence="7">
    <location>
        <begin position="119"/>
        <end position="179"/>
    </location>
</feature>
<feature type="compositionally biased region" description="Polar residues" evidence="7">
    <location>
        <begin position="18"/>
        <end position="27"/>
    </location>
</feature>
<feature type="binding site" evidence="6">
    <location>
        <position position="853"/>
    </location>
    <ligand>
        <name>ATP</name>
        <dbReference type="ChEBI" id="CHEBI:30616"/>
    </ligand>
</feature>
<feature type="compositionally biased region" description="Low complexity" evidence="7">
    <location>
        <begin position="439"/>
        <end position="451"/>
    </location>
</feature>
<dbReference type="InterPro" id="IPR011009">
    <property type="entry name" value="Kinase-like_dom_sf"/>
</dbReference>
<dbReference type="PANTHER" id="PTHR11042:SF190">
    <property type="entry name" value="MITOSIS INHIBITOR PROTEIN KINASE MIK1"/>
    <property type="match status" value="1"/>
</dbReference>
<evidence type="ECO:0000313" key="9">
    <source>
        <dbReference type="EMBL" id="KAF5393379.1"/>
    </source>
</evidence>
<dbReference type="SUPFAM" id="SSF56112">
    <property type="entry name" value="Protein kinase-like (PK-like)"/>
    <property type="match status" value="1"/>
</dbReference>
<feature type="region of interest" description="Disordered" evidence="7">
    <location>
        <begin position="735"/>
        <end position="783"/>
    </location>
</feature>
<name>A0A8H5I1L7_9AGAR</name>
<keyword evidence="4 6" id="KW-0067">ATP-binding</keyword>
<gene>
    <name evidence="9" type="ORF">D9757_000714</name>
</gene>
<dbReference type="EMBL" id="JAACJN010000002">
    <property type="protein sequence ID" value="KAF5393379.1"/>
    <property type="molecule type" value="Genomic_DNA"/>
</dbReference>
<accession>A0A8H5I1L7</accession>
<dbReference type="GO" id="GO:0005737">
    <property type="term" value="C:cytoplasm"/>
    <property type="evidence" value="ECO:0007669"/>
    <property type="project" value="TreeGrafter"/>
</dbReference>
<dbReference type="GO" id="GO:0005634">
    <property type="term" value="C:nucleus"/>
    <property type="evidence" value="ECO:0007669"/>
    <property type="project" value="TreeGrafter"/>
</dbReference>
<feature type="compositionally biased region" description="Polar residues" evidence="7">
    <location>
        <begin position="426"/>
        <end position="435"/>
    </location>
</feature>
<evidence type="ECO:0000256" key="4">
    <source>
        <dbReference type="ARBA" id="ARBA00022840"/>
    </source>
</evidence>
<evidence type="ECO:0000256" key="1">
    <source>
        <dbReference type="ARBA" id="ARBA00022679"/>
    </source>
</evidence>
<proteinExistence type="inferred from homology"/>
<evidence type="ECO:0000256" key="5">
    <source>
        <dbReference type="ARBA" id="ARBA00037982"/>
    </source>
</evidence>
<dbReference type="AlphaFoldDB" id="A0A8H5I1L7"/>
<evidence type="ECO:0000256" key="6">
    <source>
        <dbReference type="PROSITE-ProRule" id="PRU10141"/>
    </source>
</evidence>
<evidence type="ECO:0000259" key="8">
    <source>
        <dbReference type="PROSITE" id="PS50011"/>
    </source>
</evidence>
<dbReference type="SMART" id="SM00220">
    <property type="entry name" value="S_TKc"/>
    <property type="match status" value="1"/>
</dbReference>
<dbReference type="GO" id="GO:0110031">
    <property type="term" value="P:negative regulation of G2/MI transition of meiotic cell cycle"/>
    <property type="evidence" value="ECO:0007669"/>
    <property type="project" value="TreeGrafter"/>
</dbReference>
<dbReference type="OrthoDB" id="5337378at2759"/>
<keyword evidence="10" id="KW-1185">Reference proteome</keyword>
<evidence type="ECO:0000256" key="3">
    <source>
        <dbReference type="ARBA" id="ARBA00022777"/>
    </source>
</evidence>
<feature type="region of interest" description="Disordered" evidence="7">
    <location>
        <begin position="1"/>
        <end position="53"/>
    </location>
</feature>
<dbReference type="Gene3D" id="3.30.200.20">
    <property type="entry name" value="Phosphorylase Kinase, domain 1"/>
    <property type="match status" value="1"/>
</dbReference>